<dbReference type="STRING" id="41688.A0A2N3NIJ2"/>
<evidence type="ECO:0000256" key="3">
    <source>
        <dbReference type="ARBA" id="ARBA00022771"/>
    </source>
</evidence>
<evidence type="ECO:0000256" key="2">
    <source>
        <dbReference type="ARBA" id="ARBA00022723"/>
    </source>
</evidence>
<feature type="region of interest" description="Disordered" evidence="8">
    <location>
        <begin position="326"/>
        <end position="349"/>
    </location>
</feature>
<feature type="compositionally biased region" description="Polar residues" evidence="8">
    <location>
        <begin position="24"/>
        <end position="34"/>
    </location>
</feature>
<evidence type="ECO:0000256" key="1">
    <source>
        <dbReference type="ARBA" id="ARBA00007416"/>
    </source>
</evidence>
<dbReference type="EMBL" id="NLAX01000004">
    <property type="protein sequence ID" value="PKS12253.1"/>
    <property type="molecule type" value="Genomic_DNA"/>
</dbReference>
<dbReference type="GO" id="GO:0008270">
    <property type="term" value="F:zinc ion binding"/>
    <property type="evidence" value="ECO:0007669"/>
    <property type="project" value="UniProtKB-KW"/>
</dbReference>
<dbReference type="InterPro" id="IPR011011">
    <property type="entry name" value="Znf_FYVE_PHD"/>
</dbReference>
<dbReference type="Pfam" id="PF09733">
    <property type="entry name" value="VEFS-Box"/>
    <property type="match status" value="1"/>
</dbReference>
<evidence type="ECO:0000259" key="9">
    <source>
        <dbReference type="PROSITE" id="PS50016"/>
    </source>
</evidence>
<dbReference type="InParanoid" id="A0A2N3NIJ2"/>
<evidence type="ECO:0000256" key="4">
    <source>
        <dbReference type="ARBA" id="ARBA00022833"/>
    </source>
</evidence>
<comment type="similarity">
    <text evidence="1">Belongs to the VEFS (VRN2-EMF2-FIS2-SU(Z)12) family.</text>
</comment>
<evidence type="ECO:0000313" key="11">
    <source>
        <dbReference type="Proteomes" id="UP000233524"/>
    </source>
</evidence>
<dbReference type="InterPro" id="IPR019135">
    <property type="entry name" value="Polycomb_protein_VEFS-Box"/>
</dbReference>
<feature type="region of interest" description="Disordered" evidence="8">
    <location>
        <begin position="465"/>
        <end position="495"/>
    </location>
</feature>
<dbReference type="PROSITE" id="PS01359">
    <property type="entry name" value="ZF_PHD_1"/>
    <property type="match status" value="1"/>
</dbReference>
<dbReference type="CDD" id="cd21552">
    <property type="entry name" value="VEFS-box_ctSUZ12-like"/>
    <property type="match status" value="1"/>
</dbReference>
<dbReference type="VEuPathDB" id="FungiDB:jhhlp_001553"/>
<dbReference type="PANTHER" id="PTHR22597:SF0">
    <property type="entry name" value="POLYCOMB PROTEIN SUZ12"/>
    <property type="match status" value="1"/>
</dbReference>
<evidence type="ECO:0000256" key="8">
    <source>
        <dbReference type="SAM" id="MobiDB-lite"/>
    </source>
</evidence>
<dbReference type="GO" id="GO:0031490">
    <property type="term" value="F:chromatin DNA binding"/>
    <property type="evidence" value="ECO:0007669"/>
    <property type="project" value="TreeGrafter"/>
</dbReference>
<keyword evidence="2" id="KW-0479">Metal-binding</keyword>
<evidence type="ECO:0000256" key="5">
    <source>
        <dbReference type="ARBA" id="ARBA00023015"/>
    </source>
</evidence>
<dbReference type="InterPro" id="IPR013083">
    <property type="entry name" value="Znf_RING/FYVE/PHD"/>
</dbReference>
<keyword evidence="6" id="KW-0804">Transcription</keyword>
<dbReference type="Proteomes" id="UP000233524">
    <property type="component" value="Unassembled WGS sequence"/>
</dbReference>
<dbReference type="PROSITE" id="PS50016">
    <property type="entry name" value="ZF_PHD_2"/>
    <property type="match status" value="1"/>
</dbReference>
<comment type="caution">
    <text evidence="10">The sequence shown here is derived from an EMBL/GenBank/DDBJ whole genome shotgun (WGS) entry which is preliminary data.</text>
</comment>
<feature type="region of interest" description="Disordered" evidence="8">
    <location>
        <begin position="24"/>
        <end position="43"/>
    </location>
</feature>
<reference evidence="10 11" key="1">
    <citation type="journal article" date="2017" name="G3 (Bethesda)">
        <title>First Draft Genome Sequence of the Pathogenic Fungus Lomentospora prolificans (Formerly Scedosporium prolificans).</title>
        <authorList>
            <person name="Luo R."/>
            <person name="Zimin A."/>
            <person name="Workman R."/>
            <person name="Fan Y."/>
            <person name="Pertea G."/>
            <person name="Grossman N."/>
            <person name="Wear M.P."/>
            <person name="Jia B."/>
            <person name="Miller H."/>
            <person name="Casadevall A."/>
            <person name="Timp W."/>
            <person name="Zhang S.X."/>
            <person name="Salzberg S.L."/>
        </authorList>
    </citation>
    <scope>NUCLEOTIDE SEQUENCE [LARGE SCALE GENOMIC DNA]</scope>
    <source>
        <strain evidence="10 11">JHH-5317</strain>
    </source>
</reference>
<dbReference type="InterPro" id="IPR019786">
    <property type="entry name" value="Zinc_finger_PHD-type_CS"/>
</dbReference>
<dbReference type="GO" id="GO:0016586">
    <property type="term" value="C:RSC-type complex"/>
    <property type="evidence" value="ECO:0007669"/>
    <property type="project" value="TreeGrafter"/>
</dbReference>
<dbReference type="SUPFAM" id="SSF57903">
    <property type="entry name" value="FYVE/PHD zinc finger"/>
    <property type="match status" value="1"/>
</dbReference>
<name>A0A2N3NIJ2_9PEZI</name>
<keyword evidence="4" id="KW-0862">Zinc</keyword>
<keyword evidence="3 7" id="KW-0863">Zinc-finger</keyword>
<organism evidence="10 11">
    <name type="scientific">Lomentospora prolificans</name>
    <dbReference type="NCBI Taxonomy" id="41688"/>
    <lineage>
        <taxon>Eukaryota</taxon>
        <taxon>Fungi</taxon>
        <taxon>Dikarya</taxon>
        <taxon>Ascomycota</taxon>
        <taxon>Pezizomycotina</taxon>
        <taxon>Sordariomycetes</taxon>
        <taxon>Hypocreomycetidae</taxon>
        <taxon>Microascales</taxon>
        <taxon>Microascaceae</taxon>
        <taxon>Lomentospora</taxon>
    </lineage>
</organism>
<dbReference type="CDD" id="cd15489">
    <property type="entry name" value="PHD_SF"/>
    <property type="match status" value="1"/>
</dbReference>
<keyword evidence="5" id="KW-0805">Transcription regulation</keyword>
<gene>
    <name evidence="10" type="ORF">jhhlp_001553</name>
</gene>
<sequence length="723" mass="81488">MTLVNTPQRQLPYLQRNWNQGVNDWSASTGSLKSRNGYDARNGLEAENRPSKRLRLGNDSTPELTEIPSIDDVLLPKDPNPAPRSLRVDILKIVHKDSERRVKPSVSLSNLDAPPQPLVNLLSIRASCKITILDNSPLCKHAPPVLYCNSQPCTIKTFKNPVGSSPMARVYLEQPFFVPDTTLKIVREDGSYDLADNYRLDVELTAADGKEWPPLDLTIPPERNSQGARRWVLLACLVDLFKRSRMSVDLYMHQYTRECILRTSYIVDIDARWSTGCEQRPATPEKGVMSSITVNVADPNGVATNGVDLNGVPTPDTLVNGTSNTSLNGFAAEGSEEPEGDTTPNRALRTRGNKVYNLKLLSDKAQGKNKDRRRRKRDDGQVTYVLPNDQFSLDSYRCVACGVAHQSLQILQMHLNSAHPEFAYELRTSKGSQQFRVTHNYDWFPSSAEEFQFTKSSKSLTLHNAAEGPEAQRSGPPQSTIQRPALPKPPVKKAPKKIFVPQTKQPLYDSVSRARLEPGTELVPPKSDDSWWIQKHRDIISDFVDIELPEREYILAWDKFVLPKRLSSEIFVPRVLLEFLHAKASWIVSSEQREEEFFKHLAYLQLRDVLDQKTLDEINLILSEARVARASKGPAEIEEEDASSEIWKREEPTCAVCKLPPVGVICTLVCSNPTCGRYFHLTCYQEDIRMKPTEEKWLCNSCVDKVPQLQPPSQPTDVPADNV</sequence>
<accession>A0A2N3NIJ2</accession>
<keyword evidence="11" id="KW-1185">Reference proteome</keyword>
<dbReference type="SMART" id="SM00249">
    <property type="entry name" value="PHD"/>
    <property type="match status" value="1"/>
</dbReference>
<dbReference type="PANTHER" id="PTHR22597">
    <property type="entry name" value="POLYCOMB GROUP PROTEIN"/>
    <property type="match status" value="1"/>
</dbReference>
<protein>
    <recommendedName>
        <fullName evidence="9">PHD-type domain-containing protein</fullName>
    </recommendedName>
</protein>
<dbReference type="Gene3D" id="3.30.40.10">
    <property type="entry name" value="Zinc/RING finger domain, C3HC4 (zinc finger)"/>
    <property type="match status" value="1"/>
</dbReference>
<dbReference type="InterPro" id="IPR019787">
    <property type="entry name" value="Znf_PHD-finger"/>
</dbReference>
<dbReference type="OrthoDB" id="166746at2759"/>
<dbReference type="InterPro" id="IPR001965">
    <property type="entry name" value="Znf_PHD"/>
</dbReference>
<feature type="domain" description="PHD-type" evidence="9">
    <location>
        <begin position="651"/>
        <end position="705"/>
    </location>
</feature>
<evidence type="ECO:0000256" key="6">
    <source>
        <dbReference type="ARBA" id="ARBA00023163"/>
    </source>
</evidence>
<evidence type="ECO:0000313" key="10">
    <source>
        <dbReference type="EMBL" id="PKS12253.1"/>
    </source>
</evidence>
<evidence type="ECO:0000256" key="7">
    <source>
        <dbReference type="PROSITE-ProRule" id="PRU00146"/>
    </source>
</evidence>
<dbReference type="AlphaFoldDB" id="A0A2N3NIJ2"/>
<proteinExistence type="inferred from homology"/>